<feature type="domain" description="F-box" evidence="1">
    <location>
        <begin position="10"/>
        <end position="47"/>
    </location>
</feature>
<dbReference type="InterPro" id="IPR036047">
    <property type="entry name" value="F-box-like_dom_sf"/>
</dbReference>
<name>A0A9P6CP80_9AGAR</name>
<dbReference type="AlphaFoldDB" id="A0A9P6CP80"/>
<protein>
    <recommendedName>
        <fullName evidence="1">F-box domain-containing protein</fullName>
    </recommendedName>
</protein>
<dbReference type="InterPro" id="IPR001810">
    <property type="entry name" value="F-box_dom"/>
</dbReference>
<dbReference type="SUPFAM" id="SSF81383">
    <property type="entry name" value="F-box domain"/>
    <property type="match status" value="1"/>
</dbReference>
<keyword evidence="3" id="KW-1185">Reference proteome</keyword>
<dbReference type="Proteomes" id="UP000807469">
    <property type="component" value="Unassembled WGS sequence"/>
</dbReference>
<sequence>MPSRLITNNFLDLTEVLSIKILSYLEAVHIARCAMTCKSIYRTVSNSPQLEYIILLHLNGFKDSGQSATIPFSVLVTRLRQLRQTYLNPKFRLNGSVQMQGSSFGFDLAGDMFVINTGRSLECAKVPIGNGVSETWPDAQIRIRNFTLDYSQNLIVMVEDDDEQPELSRHDPREMSIYLHDKNGQHPQAPFHSLQFTITPDGCWGNVLRSSFLQVSGKFLAHYYYTVDEQGDSQARVMIWDWQMSARLVDSTLLSPPLLPTRGSFFHLLNSSYFLVLSDLNSGSIHLHALVQSRKRRGTWTTSVAHLATLQLPRTARGVEVYHPFTTHTASRSGKPFYDKRLLESNPDDDLHVFTLTYYDDRHDAVPLDAYDCEVRPSIDLFVHRRIFTKYCKIGEKASNRPVVVPWEDWGPANTRIIYPSRTQTWTPGLHDIHGQRAILQKVKLRHEFAESNEIEVLDFSEAAIMAAKRGETPGKLLPPTRIRTSDVRLFNHEVSTRLPCVAYPVTFQQDYAQYMIHEFGVLGLRMTHSLLPMIRVDSYLF</sequence>
<dbReference type="Pfam" id="PF00646">
    <property type="entry name" value="F-box"/>
    <property type="match status" value="1"/>
</dbReference>
<evidence type="ECO:0000313" key="2">
    <source>
        <dbReference type="EMBL" id="KAF9473647.1"/>
    </source>
</evidence>
<accession>A0A9P6CP80</accession>
<dbReference type="EMBL" id="MU155426">
    <property type="protein sequence ID" value="KAF9473647.1"/>
    <property type="molecule type" value="Genomic_DNA"/>
</dbReference>
<proteinExistence type="predicted"/>
<reference evidence="2" key="1">
    <citation type="submission" date="2020-11" db="EMBL/GenBank/DDBJ databases">
        <authorList>
            <consortium name="DOE Joint Genome Institute"/>
            <person name="Ahrendt S."/>
            <person name="Riley R."/>
            <person name="Andreopoulos W."/>
            <person name="Labutti K."/>
            <person name="Pangilinan J."/>
            <person name="Ruiz-Duenas F.J."/>
            <person name="Barrasa J.M."/>
            <person name="Sanchez-Garcia M."/>
            <person name="Camarero S."/>
            <person name="Miyauchi S."/>
            <person name="Serrano A."/>
            <person name="Linde D."/>
            <person name="Babiker R."/>
            <person name="Drula E."/>
            <person name="Ayuso-Fernandez I."/>
            <person name="Pacheco R."/>
            <person name="Padilla G."/>
            <person name="Ferreira P."/>
            <person name="Barriuso J."/>
            <person name="Kellner H."/>
            <person name="Castanera R."/>
            <person name="Alfaro M."/>
            <person name="Ramirez L."/>
            <person name="Pisabarro A.G."/>
            <person name="Kuo A."/>
            <person name="Tritt A."/>
            <person name="Lipzen A."/>
            <person name="He G."/>
            <person name="Yan M."/>
            <person name="Ng V."/>
            <person name="Cullen D."/>
            <person name="Martin F."/>
            <person name="Rosso M.-N."/>
            <person name="Henrissat B."/>
            <person name="Hibbett D."/>
            <person name="Martinez A.T."/>
            <person name="Grigoriev I.V."/>
        </authorList>
    </citation>
    <scope>NUCLEOTIDE SEQUENCE</scope>
    <source>
        <strain evidence="2">CIRM-BRFM 674</strain>
    </source>
</reference>
<gene>
    <name evidence="2" type="ORF">BDN70DRAFT_899599</name>
</gene>
<comment type="caution">
    <text evidence="2">The sequence shown here is derived from an EMBL/GenBank/DDBJ whole genome shotgun (WGS) entry which is preliminary data.</text>
</comment>
<organism evidence="2 3">
    <name type="scientific">Pholiota conissans</name>
    <dbReference type="NCBI Taxonomy" id="109636"/>
    <lineage>
        <taxon>Eukaryota</taxon>
        <taxon>Fungi</taxon>
        <taxon>Dikarya</taxon>
        <taxon>Basidiomycota</taxon>
        <taxon>Agaricomycotina</taxon>
        <taxon>Agaricomycetes</taxon>
        <taxon>Agaricomycetidae</taxon>
        <taxon>Agaricales</taxon>
        <taxon>Agaricineae</taxon>
        <taxon>Strophariaceae</taxon>
        <taxon>Pholiota</taxon>
    </lineage>
</organism>
<dbReference type="CDD" id="cd09917">
    <property type="entry name" value="F-box_SF"/>
    <property type="match status" value="1"/>
</dbReference>
<dbReference type="OrthoDB" id="2745718at2759"/>
<evidence type="ECO:0000313" key="3">
    <source>
        <dbReference type="Proteomes" id="UP000807469"/>
    </source>
</evidence>
<evidence type="ECO:0000259" key="1">
    <source>
        <dbReference type="Pfam" id="PF00646"/>
    </source>
</evidence>